<dbReference type="InterPro" id="IPR000835">
    <property type="entry name" value="HTH_MarR-typ"/>
</dbReference>
<accession>A0A9D2CMZ8</accession>
<dbReference type="GO" id="GO:0003700">
    <property type="term" value="F:DNA-binding transcription factor activity"/>
    <property type="evidence" value="ECO:0007669"/>
    <property type="project" value="InterPro"/>
</dbReference>
<sequence length="154" mass="17319">MLNFKETIVYNVRDLSIHISHYIKNNDEEKVGENVFATHGSERISRLQGMTAGFLYTHQDGQVIQKDLEKAMSISKSTASGLVHRMVKNGLIYTTPSPDDARVKCLNLTTYAKNAMEAINAQAENTEEVLKQGISPEDLATFFKVIDQIRKNTK</sequence>
<organism evidence="5 6">
    <name type="scientific">Candidatus Companilactobacillus pullicola</name>
    <dbReference type="NCBI Taxonomy" id="2838523"/>
    <lineage>
        <taxon>Bacteria</taxon>
        <taxon>Bacillati</taxon>
        <taxon>Bacillota</taxon>
        <taxon>Bacilli</taxon>
        <taxon>Lactobacillales</taxon>
        <taxon>Lactobacillaceae</taxon>
        <taxon>Companilactobacillus</taxon>
    </lineage>
</organism>
<keyword evidence="2" id="KW-0238">DNA-binding</keyword>
<dbReference type="Gene3D" id="1.10.10.10">
    <property type="entry name" value="Winged helix-like DNA-binding domain superfamily/Winged helix DNA-binding domain"/>
    <property type="match status" value="1"/>
</dbReference>
<evidence type="ECO:0000256" key="2">
    <source>
        <dbReference type="ARBA" id="ARBA00023125"/>
    </source>
</evidence>
<evidence type="ECO:0000313" key="6">
    <source>
        <dbReference type="Proteomes" id="UP000824013"/>
    </source>
</evidence>
<evidence type="ECO:0000256" key="1">
    <source>
        <dbReference type="ARBA" id="ARBA00023015"/>
    </source>
</evidence>
<comment type="caution">
    <text evidence="5">The sequence shown here is derived from an EMBL/GenBank/DDBJ whole genome shotgun (WGS) entry which is preliminary data.</text>
</comment>
<dbReference type="EMBL" id="DXCM01000023">
    <property type="protein sequence ID" value="HIY91862.1"/>
    <property type="molecule type" value="Genomic_DNA"/>
</dbReference>
<dbReference type="AlphaFoldDB" id="A0A9D2CMZ8"/>
<dbReference type="Proteomes" id="UP000824013">
    <property type="component" value="Unassembled WGS sequence"/>
</dbReference>
<proteinExistence type="predicted"/>
<dbReference type="SMART" id="SM00347">
    <property type="entry name" value="HTH_MARR"/>
    <property type="match status" value="1"/>
</dbReference>
<dbReference type="PANTHER" id="PTHR42756:SF1">
    <property type="entry name" value="TRANSCRIPTIONAL REPRESSOR OF EMRAB OPERON"/>
    <property type="match status" value="1"/>
</dbReference>
<evidence type="ECO:0000313" key="5">
    <source>
        <dbReference type="EMBL" id="HIY91862.1"/>
    </source>
</evidence>
<evidence type="ECO:0000256" key="3">
    <source>
        <dbReference type="ARBA" id="ARBA00023163"/>
    </source>
</evidence>
<dbReference type="InterPro" id="IPR036390">
    <property type="entry name" value="WH_DNA-bd_sf"/>
</dbReference>
<protein>
    <submittedName>
        <fullName evidence="5">MarR family transcriptional regulator</fullName>
    </submittedName>
</protein>
<gene>
    <name evidence="5" type="ORF">H9820_02815</name>
</gene>
<evidence type="ECO:0000259" key="4">
    <source>
        <dbReference type="PROSITE" id="PS50995"/>
    </source>
</evidence>
<feature type="domain" description="HTH marR-type" evidence="4">
    <location>
        <begin position="5"/>
        <end position="151"/>
    </location>
</feature>
<dbReference type="InterPro" id="IPR036388">
    <property type="entry name" value="WH-like_DNA-bd_sf"/>
</dbReference>
<dbReference type="GO" id="GO:0003677">
    <property type="term" value="F:DNA binding"/>
    <property type="evidence" value="ECO:0007669"/>
    <property type="project" value="UniProtKB-KW"/>
</dbReference>
<dbReference type="PANTHER" id="PTHR42756">
    <property type="entry name" value="TRANSCRIPTIONAL REGULATOR, MARR"/>
    <property type="match status" value="1"/>
</dbReference>
<reference evidence="5" key="2">
    <citation type="submission" date="2021-04" db="EMBL/GenBank/DDBJ databases">
        <authorList>
            <person name="Gilroy R."/>
        </authorList>
    </citation>
    <scope>NUCLEOTIDE SEQUENCE</scope>
    <source>
        <strain evidence="5">3204</strain>
    </source>
</reference>
<dbReference type="SUPFAM" id="SSF46785">
    <property type="entry name" value="Winged helix' DNA-binding domain"/>
    <property type="match status" value="1"/>
</dbReference>
<dbReference type="PROSITE" id="PS50995">
    <property type="entry name" value="HTH_MARR_2"/>
    <property type="match status" value="1"/>
</dbReference>
<keyword evidence="3" id="KW-0804">Transcription</keyword>
<dbReference type="Pfam" id="PF12802">
    <property type="entry name" value="MarR_2"/>
    <property type="match status" value="1"/>
</dbReference>
<name>A0A9D2CMZ8_9LACO</name>
<keyword evidence="1" id="KW-0805">Transcription regulation</keyword>
<reference evidence="5" key="1">
    <citation type="journal article" date="2021" name="PeerJ">
        <title>Extensive microbial diversity within the chicken gut microbiome revealed by metagenomics and culture.</title>
        <authorList>
            <person name="Gilroy R."/>
            <person name="Ravi A."/>
            <person name="Getino M."/>
            <person name="Pursley I."/>
            <person name="Horton D.L."/>
            <person name="Alikhan N.F."/>
            <person name="Baker D."/>
            <person name="Gharbi K."/>
            <person name="Hall N."/>
            <person name="Watson M."/>
            <person name="Adriaenssens E.M."/>
            <person name="Foster-Nyarko E."/>
            <person name="Jarju S."/>
            <person name="Secka A."/>
            <person name="Antonio M."/>
            <person name="Oren A."/>
            <person name="Chaudhuri R.R."/>
            <person name="La Ragione R."/>
            <person name="Hildebrand F."/>
            <person name="Pallen M.J."/>
        </authorList>
    </citation>
    <scope>NUCLEOTIDE SEQUENCE</scope>
    <source>
        <strain evidence="5">3204</strain>
    </source>
</reference>